<dbReference type="AlphaFoldDB" id="A0A0J6F899"/>
<dbReference type="EMBL" id="DS268109">
    <property type="protein sequence ID" value="KMM65149.1"/>
    <property type="molecule type" value="Genomic_DNA"/>
</dbReference>
<dbReference type="VEuPathDB" id="FungiDB:CPAG_01501"/>
<dbReference type="OrthoDB" id="74545at2759"/>
<reference evidence="3" key="2">
    <citation type="journal article" date="2009" name="Genome Res.">
        <title>Comparative genomic analyses of the human fungal pathogens Coccidioides and their relatives.</title>
        <authorList>
            <person name="Sharpton T.J."/>
            <person name="Stajich J.E."/>
            <person name="Rounsley S.D."/>
            <person name="Gardner M.J."/>
            <person name="Wortman J.R."/>
            <person name="Jordar V.S."/>
            <person name="Maiti R."/>
            <person name="Kodira C.D."/>
            <person name="Neafsey D.E."/>
            <person name="Zeng Q."/>
            <person name="Hung C.-Y."/>
            <person name="McMahan C."/>
            <person name="Muszewska A."/>
            <person name="Grynberg M."/>
            <person name="Mandel M.A."/>
            <person name="Kellner E.M."/>
            <person name="Barker B.M."/>
            <person name="Galgiani J.N."/>
            <person name="Orbach M.J."/>
            <person name="Kirkland T.N."/>
            <person name="Cole G.T."/>
            <person name="Henn M.R."/>
            <person name="Birren B.W."/>
            <person name="Taylor J.W."/>
        </authorList>
    </citation>
    <scope>NUCLEOTIDE SEQUENCE [LARGE SCALE GENOMIC DNA]</scope>
    <source>
        <strain evidence="3">RMSCC 3488</strain>
    </source>
</reference>
<keyword evidence="1" id="KW-0175">Coiled coil</keyword>
<reference evidence="3" key="3">
    <citation type="journal article" date="2010" name="Genome Res.">
        <title>Population genomic sequencing of Coccidioides fungi reveals recent hybridization and transposon control.</title>
        <authorList>
            <person name="Neafsey D.E."/>
            <person name="Barker B.M."/>
            <person name="Sharpton T.J."/>
            <person name="Stajich J.E."/>
            <person name="Park D.J."/>
            <person name="Whiston E."/>
            <person name="Hung C.-Y."/>
            <person name="McMahan C."/>
            <person name="White J."/>
            <person name="Sykes S."/>
            <person name="Heiman D."/>
            <person name="Young S."/>
            <person name="Zeng Q."/>
            <person name="Abouelleil A."/>
            <person name="Aftuck L."/>
            <person name="Bessette D."/>
            <person name="Brown A."/>
            <person name="FitzGerald M."/>
            <person name="Lui A."/>
            <person name="Macdonald J.P."/>
            <person name="Priest M."/>
            <person name="Orbach M.J."/>
            <person name="Galgiani J.N."/>
            <person name="Kirkland T.N."/>
            <person name="Cole G.T."/>
            <person name="Birren B.W."/>
            <person name="Henn M.R."/>
            <person name="Taylor J.W."/>
            <person name="Rounsley S.D."/>
        </authorList>
    </citation>
    <scope>NUCLEOTIDE SEQUENCE [LARGE SCALE GENOMIC DNA]</scope>
    <source>
        <strain evidence="3">RMSCC 3488</strain>
    </source>
</reference>
<sequence length="911" mass="104790">MAASPSVLSQTLQSITTTKIEELEKQRQKYEETKRKILDLTRDAGDSIHKRISRLHAGVKELQLLPEAELENIDRWLHQSQYDPTIPESMLVNFESELRSRLDRQTRKLDLADLYSRLLIEWINSPSSSDGDAERLDSSMVDEDFDVVQDIQKEKLQQLREKFEKVVFEPLMTDSEDITRYLETLFSGDEGQDALKLLRETVKNHGKLLLSEKQPVERKSLKQCIQSLLKNDLLNDQKLATLGEFLHDDTVLDEIANVLNMRYANLGNWSWNVGGKGMPVLPRQSLNGKWRVMMDEDVLQALLTHYIGNKWCVFLKKSLHRVIERIAFWAKDCGIPEEDQALRRYYLNEGAHRWTVKKGTEKERHDVYKDHFFLAPMPGREFQDAVGYDDDGDSDDDDYDESTINLNGDNNLSPKEVKQLLLRTLATEVLMGRAFDGEVAVVQSDFLWFATSVSHNTIFAVLRFVGFEEEWINFFKNFLEPPLDMLTGDPIRIRRRGLPMAHIFEKVFGELILFFMDVAVSQQANILLYRFHDDLWLCGKPDSCAKAWLTMENFAKIMGLEFNKSKTGSVYLVEGGRTKKPEVVKVLPEGPVAINFLVLDPITGEWTINRSHVEEHVAQLSKQLNGAKSVLQWVKTWNSCIGRFFSYTFGEYVILLPSKALVLELTFKFTDHQIASGSFLFNDQNGNGNSVVEHLKQMITSRFNVSDIPDAFLYMPEALGGLGLHNPFVPLSLVSPHVCEDPKLLIHAFLESEREAYNKAKREFENLTESERRKRFKNAFPRDEDTGTRHYAPATEGQNEFFSFEKYTQWRQYTNDALNTLYCRLNTVAFKKTINFSHAVRQELNKLSGPPANLKELCQGNIDPEMGWLIQFYSSELEEKCGGLSIVDRSFLPLGVLKAMRKKKVAWQMAL</sequence>
<dbReference type="PANTHER" id="PTHR37015">
    <property type="entry name" value="REVERSE TRANSCRIPTASE DOMAIN-CONTAINING PROTEIN"/>
    <property type="match status" value="1"/>
</dbReference>
<proteinExistence type="predicted"/>
<dbReference type="Proteomes" id="UP000054567">
    <property type="component" value="Unassembled WGS sequence"/>
</dbReference>
<gene>
    <name evidence="2" type="ORF">CPAG_01501</name>
</gene>
<evidence type="ECO:0000256" key="1">
    <source>
        <dbReference type="SAM" id="Coils"/>
    </source>
</evidence>
<evidence type="ECO:0000313" key="2">
    <source>
        <dbReference type="EMBL" id="KMM65149.1"/>
    </source>
</evidence>
<reference evidence="2 3" key="1">
    <citation type="submission" date="2007-06" db="EMBL/GenBank/DDBJ databases">
        <title>The Genome Sequence of Coccidioides posadasii RMSCC_3488.</title>
        <authorList>
            <consortium name="Coccidioides Genome Resources Consortium"/>
            <consortium name="The Broad Institute Genome Sequencing Platform"/>
            <person name="Henn M.R."/>
            <person name="Sykes S."/>
            <person name="Young S."/>
            <person name="Jaffe D."/>
            <person name="Berlin A."/>
            <person name="Alvarez P."/>
            <person name="Butler J."/>
            <person name="Gnerre S."/>
            <person name="Grabherr M."/>
            <person name="Mauceli E."/>
            <person name="Brockman W."/>
            <person name="Kodira C."/>
            <person name="Alvarado L."/>
            <person name="Zeng Q."/>
            <person name="Crawford M."/>
            <person name="Antoine C."/>
            <person name="Devon K."/>
            <person name="Galgiani J."/>
            <person name="Orsborn K."/>
            <person name="Lewis M.L."/>
            <person name="Nusbaum C."/>
            <person name="Galagan J."/>
            <person name="Birren B."/>
        </authorList>
    </citation>
    <scope>NUCLEOTIDE SEQUENCE [LARGE SCALE GENOMIC DNA]</scope>
    <source>
        <strain evidence="2 3">RMSCC 3488</strain>
    </source>
</reference>
<feature type="coiled-coil region" evidence="1">
    <location>
        <begin position="13"/>
        <end position="43"/>
    </location>
</feature>
<protein>
    <recommendedName>
        <fullName evidence="4">Reverse transcriptase domain-containing protein</fullName>
    </recommendedName>
</protein>
<dbReference type="PANTHER" id="PTHR37015:SF1">
    <property type="entry name" value="REVERSE TRANSCRIPTASE DOMAIN-CONTAINING PROTEIN"/>
    <property type="match status" value="1"/>
</dbReference>
<organism evidence="2 3">
    <name type="scientific">Coccidioides posadasii RMSCC 3488</name>
    <dbReference type="NCBI Taxonomy" id="454284"/>
    <lineage>
        <taxon>Eukaryota</taxon>
        <taxon>Fungi</taxon>
        <taxon>Dikarya</taxon>
        <taxon>Ascomycota</taxon>
        <taxon>Pezizomycotina</taxon>
        <taxon>Eurotiomycetes</taxon>
        <taxon>Eurotiomycetidae</taxon>
        <taxon>Onygenales</taxon>
        <taxon>Onygenaceae</taxon>
        <taxon>Coccidioides</taxon>
    </lineage>
</organism>
<evidence type="ECO:0008006" key="4">
    <source>
        <dbReference type="Google" id="ProtNLM"/>
    </source>
</evidence>
<name>A0A0J6F899_COCPO</name>
<dbReference type="CDD" id="cd01709">
    <property type="entry name" value="RT_like_1"/>
    <property type="match status" value="1"/>
</dbReference>
<evidence type="ECO:0000313" key="3">
    <source>
        <dbReference type="Proteomes" id="UP000054567"/>
    </source>
</evidence>
<accession>A0A0J6F899</accession>